<accession>A0A5M9ZHW8</accession>
<dbReference type="Pfam" id="PF04326">
    <property type="entry name" value="SLFN_AlbA_2"/>
    <property type="match status" value="1"/>
</dbReference>
<organism evidence="2 3">
    <name type="scientific">Bifidobacterium myosotis</name>
    <dbReference type="NCBI Taxonomy" id="1630166"/>
    <lineage>
        <taxon>Bacteria</taxon>
        <taxon>Bacillati</taxon>
        <taxon>Actinomycetota</taxon>
        <taxon>Actinomycetes</taxon>
        <taxon>Bifidobacteriales</taxon>
        <taxon>Bifidobacteriaceae</taxon>
        <taxon>Bifidobacterium</taxon>
    </lineage>
</organism>
<name>A0A5M9ZHW8_9BIFI</name>
<sequence>MGGWCAVEREGQHLEFKRDWNESAKKTVVAFANSGGGRIVVGVDDDGSPVGVAGVDACMLRAMQSISSGISPDLARFVDIRSGERDGMPVVVVDVRAGTERPYYLSDKGPRPAGVYVRLGAGSIPASEPAILEMLRGTSRLSFERTPAADQSLTFDAAARAFADAGVAFGERERKSLNLVGEDGLYTNLAWLLSDQCTASIKAAVFEGVDKLTFNSREEFSGSLFSQFQGVAEYLNRFNSTRSTFDGSLRRHDERDYSPAVVREALLNMVVHRDYSLTGPALVSVFDDRMELVNFGGLPRGMTRDDMMLGVSLQRNPGLAAILYRLRWVEAYGTGIPKILDDYRGLPVQPRFEVSDNAFKLVLPSHNPSARPLAEAIPDSDVQVPARVSERDRTPVPNRERAITLAGRPRGVSRAELQEATGLTRSGAGKLLAGLVAEGAVARRGAGRDTRYHAARRTGTVRDE</sequence>
<reference evidence="2 3" key="1">
    <citation type="journal article" date="2019" name="Syst. Appl. Microbiol.">
        <title>Characterization of Bifidobacterium species in feaces of the Egyptian fruit bat: Description of B. vespertilionis sp. nov. and B. rousetti sp. nov.</title>
        <authorList>
            <person name="Modesto M."/>
            <person name="Satti M."/>
            <person name="Watanabe K."/>
            <person name="Puglisi E."/>
            <person name="Morelli L."/>
            <person name="Huang C.-H."/>
            <person name="Liou J.-S."/>
            <person name="Miyashita M."/>
            <person name="Tamura T."/>
            <person name="Saito S."/>
            <person name="Mori K."/>
            <person name="Huang L."/>
            <person name="Sciavilla P."/>
            <person name="Sandri C."/>
            <person name="Spiezio C."/>
            <person name="Vitali F."/>
            <person name="Cavalieri D."/>
            <person name="Perpetuini G."/>
            <person name="Tofalo R."/>
            <person name="Bonetti A."/>
            <person name="Arita M."/>
            <person name="Mattarelli P."/>
        </authorList>
    </citation>
    <scope>NUCLEOTIDE SEQUENCE [LARGE SCALE GENOMIC DNA]</scope>
    <source>
        <strain evidence="2 3">RST17</strain>
    </source>
</reference>
<feature type="domain" description="Schlafen AlbA-2" evidence="1">
    <location>
        <begin position="10"/>
        <end position="126"/>
    </location>
</feature>
<comment type="caution">
    <text evidence="2">The sequence shown here is derived from an EMBL/GenBank/DDBJ whole genome shotgun (WGS) entry which is preliminary data.</text>
</comment>
<evidence type="ECO:0000313" key="2">
    <source>
        <dbReference type="EMBL" id="KAA8825462.1"/>
    </source>
</evidence>
<dbReference type="Gene3D" id="3.30.950.30">
    <property type="entry name" value="Schlafen, AAA domain"/>
    <property type="match status" value="1"/>
</dbReference>
<dbReference type="InterPro" id="IPR038475">
    <property type="entry name" value="RecG_C_sf"/>
</dbReference>
<dbReference type="InterPro" id="IPR007421">
    <property type="entry name" value="Schlafen_AlbA_2_dom"/>
</dbReference>
<dbReference type="EMBL" id="RZUH01000016">
    <property type="protein sequence ID" value="KAA8825462.1"/>
    <property type="molecule type" value="Genomic_DNA"/>
</dbReference>
<dbReference type="InterPro" id="IPR036388">
    <property type="entry name" value="WH-like_DNA-bd_sf"/>
</dbReference>
<dbReference type="Gene3D" id="1.10.10.10">
    <property type="entry name" value="Winged helix-like DNA-binding domain superfamily/Winged helix DNA-binding domain"/>
    <property type="match status" value="1"/>
</dbReference>
<proteinExistence type="predicted"/>
<protein>
    <submittedName>
        <fullName evidence="2">AAA family ATPase</fullName>
    </submittedName>
</protein>
<dbReference type="PANTHER" id="PTHR30595:SF6">
    <property type="entry name" value="SCHLAFEN ALBA-2 DOMAIN-CONTAINING PROTEIN"/>
    <property type="match status" value="1"/>
</dbReference>
<dbReference type="Gene3D" id="3.30.565.60">
    <property type="match status" value="1"/>
</dbReference>
<gene>
    <name evidence="2" type="ORF">EMO91_12315</name>
</gene>
<dbReference type="AlphaFoldDB" id="A0A5M9ZHW8"/>
<dbReference type="Pfam" id="PF13749">
    <property type="entry name" value="HATPase_c_4"/>
    <property type="match status" value="1"/>
</dbReference>
<evidence type="ECO:0000259" key="1">
    <source>
        <dbReference type="Pfam" id="PF04326"/>
    </source>
</evidence>
<dbReference type="PANTHER" id="PTHR30595">
    <property type="entry name" value="GLPR-RELATED TRANSCRIPTIONAL REPRESSOR"/>
    <property type="match status" value="1"/>
</dbReference>
<evidence type="ECO:0000313" key="3">
    <source>
        <dbReference type="Proteomes" id="UP000410049"/>
    </source>
</evidence>
<dbReference type="InterPro" id="IPR038461">
    <property type="entry name" value="Schlafen_AlbA_2_dom_sf"/>
</dbReference>
<dbReference type="Proteomes" id="UP000410049">
    <property type="component" value="Unassembled WGS sequence"/>
</dbReference>